<feature type="compositionally biased region" description="Basic and acidic residues" evidence="1">
    <location>
        <begin position="246"/>
        <end position="255"/>
    </location>
</feature>
<evidence type="ECO:0000313" key="3">
    <source>
        <dbReference type="Proteomes" id="UP001595630"/>
    </source>
</evidence>
<proteinExistence type="predicted"/>
<dbReference type="Gene3D" id="2.60.120.620">
    <property type="entry name" value="q2cbj1_9rhob like domain"/>
    <property type="match status" value="1"/>
</dbReference>
<keyword evidence="3" id="KW-1185">Reference proteome</keyword>
<comment type="caution">
    <text evidence="2">The sequence shown here is derived from an EMBL/GenBank/DDBJ whole genome shotgun (WGS) entry which is preliminary data.</text>
</comment>
<dbReference type="RefSeq" id="WP_386364411.1">
    <property type="nucleotide sequence ID" value="NZ_JBHRXZ010000022.1"/>
</dbReference>
<gene>
    <name evidence="2" type="ORF">ACFOMF_10170</name>
</gene>
<evidence type="ECO:0000256" key="1">
    <source>
        <dbReference type="SAM" id="MobiDB-lite"/>
    </source>
</evidence>
<organism evidence="2 3">
    <name type="scientific">Stutzerimonas tarimensis</name>
    <dbReference type="NCBI Taxonomy" id="1507735"/>
    <lineage>
        <taxon>Bacteria</taxon>
        <taxon>Pseudomonadati</taxon>
        <taxon>Pseudomonadota</taxon>
        <taxon>Gammaproteobacteria</taxon>
        <taxon>Pseudomonadales</taxon>
        <taxon>Pseudomonadaceae</taxon>
        <taxon>Stutzerimonas</taxon>
    </lineage>
</organism>
<reference evidence="3" key="1">
    <citation type="journal article" date="2019" name="Int. J. Syst. Evol. Microbiol.">
        <title>The Global Catalogue of Microorganisms (GCM) 10K type strain sequencing project: providing services to taxonomists for standard genome sequencing and annotation.</title>
        <authorList>
            <consortium name="The Broad Institute Genomics Platform"/>
            <consortium name="The Broad Institute Genome Sequencing Center for Infectious Disease"/>
            <person name="Wu L."/>
            <person name="Ma J."/>
        </authorList>
    </citation>
    <scope>NUCLEOTIDE SEQUENCE [LARGE SCALE GENOMIC DNA]</scope>
    <source>
        <strain evidence="3">KCTC 42447</strain>
    </source>
</reference>
<name>A0ABV7T4Y6_9GAMM</name>
<dbReference type="Proteomes" id="UP001595630">
    <property type="component" value="Unassembled WGS sequence"/>
</dbReference>
<protein>
    <recommendedName>
        <fullName evidence="4">Phytanoyl-CoA dioxygenase</fullName>
    </recommendedName>
</protein>
<feature type="region of interest" description="Disordered" evidence="1">
    <location>
        <begin position="246"/>
        <end position="285"/>
    </location>
</feature>
<sequence length="285" mass="32629">MDFSTVLSSIDESALLHLAERMDREGYAVLEHVLSDDELQRARDYVAQQVAVHGHRYFSVHGVEALDDTLLGSFARLPLFHRLLSELYRQGLDHNPDPDERMFPVLRCLAGHNGRKQAHFYHFDATAVTALLPVVIPDDGPYRGDLFIFPNLRRFRRNVLINMLEKSLLQNTFSQRLIAHGIRRGLLRPITVRLVPGHLYLFWGYRSLHGNDECDPRLLRATALYHFGDVHRSSALARRVLGSNKREAKLDHDGLRPSTLRPETPYQAQEPPPLIRPEPLDSEPS</sequence>
<evidence type="ECO:0000313" key="2">
    <source>
        <dbReference type="EMBL" id="MFC3608143.1"/>
    </source>
</evidence>
<dbReference type="EMBL" id="JBHRXZ010000022">
    <property type="protein sequence ID" value="MFC3608143.1"/>
    <property type="molecule type" value="Genomic_DNA"/>
</dbReference>
<evidence type="ECO:0008006" key="4">
    <source>
        <dbReference type="Google" id="ProtNLM"/>
    </source>
</evidence>
<dbReference type="SUPFAM" id="SSF51197">
    <property type="entry name" value="Clavaminate synthase-like"/>
    <property type="match status" value="1"/>
</dbReference>
<accession>A0ABV7T4Y6</accession>